<protein>
    <recommendedName>
        <fullName evidence="9">Multidrug-efflux transporter</fullName>
    </recommendedName>
</protein>
<dbReference type="GeneID" id="56029127"/>
<feature type="transmembrane region" description="Helical" evidence="10">
    <location>
        <begin position="388"/>
        <end position="410"/>
    </location>
</feature>
<keyword evidence="4" id="KW-1003">Cell membrane</keyword>
<gene>
    <name evidence="11" type="ORF">HUG10_09800</name>
</gene>
<dbReference type="InterPro" id="IPR050222">
    <property type="entry name" value="MATE_MdtK"/>
</dbReference>
<dbReference type="InterPro" id="IPR002528">
    <property type="entry name" value="MATE_fam"/>
</dbReference>
<feature type="transmembrane region" description="Helical" evidence="10">
    <location>
        <begin position="134"/>
        <end position="152"/>
    </location>
</feature>
<evidence type="ECO:0000256" key="8">
    <source>
        <dbReference type="ARBA" id="ARBA00023136"/>
    </source>
</evidence>
<evidence type="ECO:0000256" key="6">
    <source>
        <dbReference type="ARBA" id="ARBA00022989"/>
    </source>
</evidence>
<dbReference type="Pfam" id="PF01554">
    <property type="entry name" value="MatE"/>
    <property type="match status" value="2"/>
</dbReference>
<keyword evidence="3" id="KW-0050">Antiport</keyword>
<evidence type="ECO:0000256" key="1">
    <source>
        <dbReference type="ARBA" id="ARBA00004651"/>
    </source>
</evidence>
<dbReference type="PANTHER" id="PTHR43298">
    <property type="entry name" value="MULTIDRUG RESISTANCE PROTEIN NORM-RELATED"/>
    <property type="match status" value="1"/>
</dbReference>
<evidence type="ECO:0000256" key="10">
    <source>
        <dbReference type="SAM" id="Phobius"/>
    </source>
</evidence>
<dbReference type="KEGG" id="halg:HUG10_09800"/>
<accession>A0A7D5GL92</accession>
<evidence type="ECO:0000313" key="12">
    <source>
        <dbReference type="Proteomes" id="UP000509750"/>
    </source>
</evidence>
<dbReference type="CDD" id="cd13137">
    <property type="entry name" value="MATE_NorM_like"/>
    <property type="match status" value="1"/>
</dbReference>
<feature type="transmembrane region" description="Helical" evidence="10">
    <location>
        <begin position="416"/>
        <end position="439"/>
    </location>
</feature>
<feature type="transmembrane region" description="Helical" evidence="10">
    <location>
        <begin position="96"/>
        <end position="122"/>
    </location>
</feature>
<sequence length="457" mass="47710">MGDRRERVLAIWQRTFSLSWPIAVQQTLNTLMRTVDVVVTGLFSPAAVAAVGLADLYAQIPLRMGLGLGTGAIALSSQDTGRGADTARDQAITQALLIGFLAGLPLIVAGLTLAAPLIAVLGAESEVVRMGGRYLAIVFAAAPMRIIGLVGARSLQGTGDTRTPMFVNGTANGINILSTVGLGLGLGPLPDLGIVGVGLANAISRTFEAVVMTAAIANRRTDLSLARPTDLTITRQLVAVSLPTFAEGMSTSLSNFPFNALLLTFGTEVNAAYHIGRRIYQQLGGPLYRSYSTASSIVVGQTLGEGKPEEARFSGVAITALSVLTLGLAGVVLFAGAGRIARVFTSDPETLEYAVTFTRVFGVSMLSFGVFSPIAGSLRGAGDTRTPLYARLSGTVLFMLGFAYVVGITFDYGLPGVYAGIALSYAWWALVVTGGFLWGGWADKAAEMMAERADVSD</sequence>
<evidence type="ECO:0000256" key="5">
    <source>
        <dbReference type="ARBA" id="ARBA00022692"/>
    </source>
</evidence>
<keyword evidence="2" id="KW-0813">Transport</keyword>
<keyword evidence="7" id="KW-0406">Ion transport</keyword>
<comment type="subcellular location">
    <subcellularLocation>
        <location evidence="1">Cell membrane</location>
        <topology evidence="1">Multi-pass membrane protein</topology>
    </subcellularLocation>
</comment>
<dbReference type="AlphaFoldDB" id="A0A7D5GL92"/>
<dbReference type="PIRSF" id="PIRSF006603">
    <property type="entry name" value="DinF"/>
    <property type="match status" value="1"/>
</dbReference>
<name>A0A7D5GL92_9EURY</name>
<dbReference type="GO" id="GO:0042910">
    <property type="term" value="F:xenobiotic transmembrane transporter activity"/>
    <property type="evidence" value="ECO:0007669"/>
    <property type="project" value="InterPro"/>
</dbReference>
<dbReference type="GO" id="GO:0005886">
    <property type="term" value="C:plasma membrane"/>
    <property type="evidence" value="ECO:0007669"/>
    <property type="project" value="UniProtKB-SubCell"/>
</dbReference>
<dbReference type="OrthoDB" id="214119at2157"/>
<dbReference type="RefSeq" id="WP_179169402.1">
    <property type="nucleotide sequence ID" value="NZ_CP058529.1"/>
</dbReference>
<evidence type="ECO:0000256" key="2">
    <source>
        <dbReference type="ARBA" id="ARBA00022448"/>
    </source>
</evidence>
<evidence type="ECO:0000313" key="11">
    <source>
        <dbReference type="EMBL" id="QLG27827.1"/>
    </source>
</evidence>
<evidence type="ECO:0000256" key="3">
    <source>
        <dbReference type="ARBA" id="ARBA00022449"/>
    </source>
</evidence>
<dbReference type="GO" id="GO:0015297">
    <property type="term" value="F:antiporter activity"/>
    <property type="evidence" value="ECO:0007669"/>
    <property type="project" value="UniProtKB-KW"/>
</dbReference>
<proteinExistence type="predicted"/>
<dbReference type="EMBL" id="CP058529">
    <property type="protein sequence ID" value="QLG27827.1"/>
    <property type="molecule type" value="Genomic_DNA"/>
</dbReference>
<keyword evidence="8 10" id="KW-0472">Membrane</keyword>
<keyword evidence="5 10" id="KW-0812">Transmembrane</keyword>
<reference evidence="11 12" key="1">
    <citation type="submission" date="2020-07" db="EMBL/GenBank/DDBJ databases">
        <title>Gai3-2, isolated from salt lake.</title>
        <authorList>
            <person name="Cui H."/>
            <person name="Shi X."/>
        </authorList>
    </citation>
    <scope>NUCLEOTIDE SEQUENCE [LARGE SCALE GENOMIC DNA]</scope>
    <source>
        <strain evidence="11 12">Gai3-2</strain>
    </source>
</reference>
<organism evidence="11 12">
    <name type="scientific">Halorarum halophilum</name>
    <dbReference type="NCBI Taxonomy" id="2743090"/>
    <lineage>
        <taxon>Archaea</taxon>
        <taxon>Methanobacteriati</taxon>
        <taxon>Methanobacteriota</taxon>
        <taxon>Stenosarchaea group</taxon>
        <taxon>Halobacteria</taxon>
        <taxon>Halobacteriales</taxon>
        <taxon>Haloferacaceae</taxon>
        <taxon>Halorarum</taxon>
    </lineage>
</organism>
<keyword evidence="6 10" id="KW-1133">Transmembrane helix</keyword>
<evidence type="ECO:0000256" key="7">
    <source>
        <dbReference type="ARBA" id="ARBA00023065"/>
    </source>
</evidence>
<dbReference type="GO" id="GO:0006811">
    <property type="term" value="P:monoatomic ion transport"/>
    <property type="evidence" value="ECO:0007669"/>
    <property type="project" value="UniProtKB-KW"/>
</dbReference>
<dbReference type="Proteomes" id="UP000509750">
    <property type="component" value="Chromosome"/>
</dbReference>
<feature type="transmembrane region" description="Helical" evidence="10">
    <location>
        <begin position="357"/>
        <end position="376"/>
    </location>
</feature>
<dbReference type="PANTHER" id="PTHR43298:SF2">
    <property type="entry name" value="FMN_FAD EXPORTER YEEO-RELATED"/>
    <property type="match status" value="1"/>
</dbReference>
<dbReference type="InterPro" id="IPR048279">
    <property type="entry name" value="MdtK-like"/>
</dbReference>
<evidence type="ECO:0000256" key="4">
    <source>
        <dbReference type="ARBA" id="ARBA00022475"/>
    </source>
</evidence>
<dbReference type="NCBIfam" id="TIGR00797">
    <property type="entry name" value="matE"/>
    <property type="match status" value="1"/>
</dbReference>
<keyword evidence="12" id="KW-1185">Reference proteome</keyword>
<feature type="transmembrane region" description="Helical" evidence="10">
    <location>
        <begin position="316"/>
        <end position="337"/>
    </location>
</feature>
<evidence type="ECO:0000256" key="9">
    <source>
        <dbReference type="ARBA" id="ARBA00031636"/>
    </source>
</evidence>